<keyword evidence="2" id="KW-1277">Toxin-antitoxin system</keyword>
<proteinExistence type="inferred from homology"/>
<accession>A0A832G6G4</accession>
<dbReference type="GO" id="GO:0005524">
    <property type="term" value="F:ATP binding"/>
    <property type="evidence" value="ECO:0007669"/>
    <property type="project" value="UniProtKB-KW"/>
</dbReference>
<dbReference type="Pfam" id="PF01909">
    <property type="entry name" value="NTP_transf_2"/>
    <property type="match status" value="1"/>
</dbReference>
<reference evidence="11" key="1">
    <citation type="journal article" date="2020" name="mSystems">
        <title>Genome- and Community-Level Interaction Insights into Carbon Utilization and Element Cycling Functions of Hydrothermarchaeota in Hydrothermal Sediment.</title>
        <authorList>
            <person name="Zhou Z."/>
            <person name="Liu Y."/>
            <person name="Xu W."/>
            <person name="Pan J."/>
            <person name="Luo Z.H."/>
            <person name="Li M."/>
        </authorList>
    </citation>
    <scope>NUCLEOTIDE SEQUENCE [LARGE SCALE GENOMIC DNA]</scope>
    <source>
        <strain evidence="11">SpSt-500</strain>
    </source>
</reference>
<dbReference type="PANTHER" id="PTHR33571:SF14">
    <property type="entry name" value="PROTEIN ADENYLYLTRANSFERASE MJ0435-RELATED"/>
    <property type="match status" value="1"/>
</dbReference>
<evidence type="ECO:0000313" key="11">
    <source>
        <dbReference type="EMBL" id="HGT47110.1"/>
    </source>
</evidence>
<dbReference type="GO" id="GO:0016779">
    <property type="term" value="F:nucleotidyltransferase activity"/>
    <property type="evidence" value="ECO:0007669"/>
    <property type="project" value="UniProtKB-KW"/>
</dbReference>
<evidence type="ECO:0000256" key="2">
    <source>
        <dbReference type="ARBA" id="ARBA00022649"/>
    </source>
</evidence>
<evidence type="ECO:0000259" key="10">
    <source>
        <dbReference type="Pfam" id="PF01909"/>
    </source>
</evidence>
<keyword evidence="8" id="KW-0460">Magnesium</keyword>
<keyword evidence="4" id="KW-0548">Nucleotidyltransferase</keyword>
<evidence type="ECO:0000256" key="4">
    <source>
        <dbReference type="ARBA" id="ARBA00022695"/>
    </source>
</evidence>
<evidence type="ECO:0000256" key="5">
    <source>
        <dbReference type="ARBA" id="ARBA00022723"/>
    </source>
</evidence>
<keyword evidence="7" id="KW-0067">ATP-binding</keyword>
<dbReference type="EMBL" id="DSVI01000004">
    <property type="protein sequence ID" value="HGT47110.1"/>
    <property type="molecule type" value="Genomic_DNA"/>
</dbReference>
<dbReference type="InterPro" id="IPR043519">
    <property type="entry name" value="NT_sf"/>
</dbReference>
<organism evidence="11">
    <name type="scientific">Ignavibacterium album</name>
    <dbReference type="NCBI Taxonomy" id="591197"/>
    <lineage>
        <taxon>Bacteria</taxon>
        <taxon>Pseudomonadati</taxon>
        <taxon>Ignavibacteriota</taxon>
        <taxon>Ignavibacteria</taxon>
        <taxon>Ignavibacteriales</taxon>
        <taxon>Ignavibacteriaceae</taxon>
        <taxon>Ignavibacterium</taxon>
    </lineage>
</organism>
<keyword evidence="3 11" id="KW-0808">Transferase</keyword>
<evidence type="ECO:0000256" key="1">
    <source>
        <dbReference type="ARBA" id="ARBA00001946"/>
    </source>
</evidence>
<comment type="caution">
    <text evidence="11">The sequence shown here is derived from an EMBL/GenBank/DDBJ whole genome shotgun (WGS) entry which is preliminary data.</text>
</comment>
<dbReference type="InterPro" id="IPR052038">
    <property type="entry name" value="Type-VII_TA_antitoxin"/>
</dbReference>
<name>A0A832G6G4_9BACT</name>
<evidence type="ECO:0000256" key="6">
    <source>
        <dbReference type="ARBA" id="ARBA00022741"/>
    </source>
</evidence>
<dbReference type="SUPFAM" id="SSF81301">
    <property type="entry name" value="Nucleotidyltransferase"/>
    <property type="match status" value="1"/>
</dbReference>
<dbReference type="PANTHER" id="PTHR33571">
    <property type="entry name" value="SSL8005 PROTEIN"/>
    <property type="match status" value="1"/>
</dbReference>
<keyword evidence="5" id="KW-0479">Metal-binding</keyword>
<keyword evidence="6" id="KW-0547">Nucleotide-binding</keyword>
<protein>
    <submittedName>
        <fullName evidence="11">Nucleotidyltransferase</fullName>
    </submittedName>
</protein>
<evidence type="ECO:0000256" key="8">
    <source>
        <dbReference type="ARBA" id="ARBA00022842"/>
    </source>
</evidence>
<evidence type="ECO:0000256" key="9">
    <source>
        <dbReference type="ARBA" id="ARBA00038276"/>
    </source>
</evidence>
<comment type="cofactor">
    <cofactor evidence="1">
        <name>Mg(2+)</name>
        <dbReference type="ChEBI" id="CHEBI:18420"/>
    </cofactor>
</comment>
<dbReference type="Gene3D" id="3.30.460.10">
    <property type="entry name" value="Beta Polymerase, domain 2"/>
    <property type="match status" value="1"/>
</dbReference>
<comment type="similarity">
    <text evidence="9">Belongs to the MntA antitoxin family.</text>
</comment>
<dbReference type="AlphaFoldDB" id="A0A832G6G4"/>
<evidence type="ECO:0000256" key="7">
    <source>
        <dbReference type="ARBA" id="ARBA00022840"/>
    </source>
</evidence>
<dbReference type="CDD" id="cd05403">
    <property type="entry name" value="NT_KNTase_like"/>
    <property type="match status" value="1"/>
</dbReference>
<evidence type="ECO:0000256" key="3">
    <source>
        <dbReference type="ARBA" id="ARBA00022679"/>
    </source>
</evidence>
<gene>
    <name evidence="11" type="ORF">ENS56_03670</name>
</gene>
<sequence length="96" mass="10970">MKNLNEIKKLIEINKPMLKDRYHIKNIGLFGSVVRGDATVISDVDILVEFEEPIGLEFVSLADELEEILGVKVDLVTPNSIKPRIMKYIKQDLIYV</sequence>
<dbReference type="GO" id="GO:0046872">
    <property type="term" value="F:metal ion binding"/>
    <property type="evidence" value="ECO:0007669"/>
    <property type="project" value="UniProtKB-KW"/>
</dbReference>
<dbReference type="InterPro" id="IPR002934">
    <property type="entry name" value="Polymerase_NTP_transf_dom"/>
</dbReference>
<feature type="domain" description="Polymerase nucleotidyl transferase" evidence="10">
    <location>
        <begin position="13"/>
        <end position="96"/>
    </location>
</feature>